<evidence type="ECO:0000313" key="3">
    <source>
        <dbReference type="Proteomes" id="UP000327179"/>
    </source>
</evidence>
<name>A0A5J6QJE9_9GAMM</name>
<evidence type="ECO:0000259" key="1">
    <source>
        <dbReference type="PROSITE" id="PS51186"/>
    </source>
</evidence>
<gene>
    <name evidence="2" type="ORF">FXN65_07455</name>
</gene>
<dbReference type="CDD" id="cd04301">
    <property type="entry name" value="NAT_SF"/>
    <property type="match status" value="1"/>
</dbReference>
<proteinExistence type="predicted"/>
<dbReference type="KEGG" id="plal:FXN65_07455"/>
<protein>
    <submittedName>
        <fullName evidence="2">GNAT family N-acetyltransferase</fullName>
    </submittedName>
</protein>
<dbReference type="Proteomes" id="UP000327179">
    <property type="component" value="Chromosome"/>
</dbReference>
<feature type="domain" description="N-acetyltransferase" evidence="1">
    <location>
        <begin position="28"/>
        <end position="160"/>
    </location>
</feature>
<dbReference type="InterPro" id="IPR000182">
    <property type="entry name" value="GNAT_dom"/>
</dbReference>
<dbReference type="Gene3D" id="3.40.630.30">
    <property type="match status" value="1"/>
</dbReference>
<evidence type="ECO:0000313" key="2">
    <source>
        <dbReference type="EMBL" id="QEY61905.1"/>
    </source>
</evidence>
<organism evidence="2 3">
    <name type="scientific">Metapseudomonas lalkuanensis</name>
    <dbReference type="NCBI Taxonomy" id="2604832"/>
    <lineage>
        <taxon>Bacteria</taxon>
        <taxon>Pseudomonadati</taxon>
        <taxon>Pseudomonadota</taxon>
        <taxon>Gammaproteobacteria</taxon>
        <taxon>Pseudomonadales</taxon>
        <taxon>Pseudomonadaceae</taxon>
        <taxon>Metapseudomonas</taxon>
    </lineage>
</organism>
<dbReference type="SUPFAM" id="SSF55729">
    <property type="entry name" value="Acyl-CoA N-acyltransferases (Nat)"/>
    <property type="match status" value="1"/>
</dbReference>
<dbReference type="PROSITE" id="PS51186">
    <property type="entry name" value="GNAT"/>
    <property type="match status" value="1"/>
</dbReference>
<accession>A0A5J6QJE9</accession>
<dbReference type="Pfam" id="PF00583">
    <property type="entry name" value="Acetyltransf_1"/>
    <property type="match status" value="1"/>
</dbReference>
<sequence>MIEIKTPEVLTKRAASAADEPWMRQLFAQLRGLDPAMIAACPGLLEQQWQLQQRAFASHYPEARTELVLLDDAPIGLITLHEGASTIRVLEIGLEARYRGHGYGQRLLGDLTRHADRQCKALELAVMGHNPAIRLYQRLGFRTLPASADQVQLQMRRDPVQRD</sequence>
<keyword evidence="2" id="KW-0808">Transferase</keyword>
<dbReference type="GO" id="GO:0016747">
    <property type="term" value="F:acyltransferase activity, transferring groups other than amino-acyl groups"/>
    <property type="evidence" value="ECO:0007669"/>
    <property type="project" value="InterPro"/>
</dbReference>
<reference evidence="2 3" key="1">
    <citation type="submission" date="2019-08" db="EMBL/GenBank/DDBJ databases">
        <title>Whole-genome Sequencing of e-waste polymer degrading bacterium Pseudomonas sp. strain PE08.</title>
        <authorList>
            <person name="Kirdat K."/>
            <person name="Debbarma P."/>
            <person name="Narawade N."/>
            <person name="Suyal D."/>
            <person name="Thorat V."/>
            <person name="Shouche Y."/>
            <person name="Goel R."/>
            <person name="Yadav A."/>
        </authorList>
    </citation>
    <scope>NUCLEOTIDE SEQUENCE [LARGE SCALE GENOMIC DNA]</scope>
    <source>
        <strain evidence="2 3">PE08</strain>
    </source>
</reference>
<dbReference type="EMBL" id="CP043311">
    <property type="protein sequence ID" value="QEY61905.1"/>
    <property type="molecule type" value="Genomic_DNA"/>
</dbReference>
<dbReference type="AlphaFoldDB" id="A0A5J6QJE9"/>
<keyword evidence="3" id="KW-1185">Reference proteome</keyword>
<dbReference type="InterPro" id="IPR016181">
    <property type="entry name" value="Acyl_CoA_acyltransferase"/>
</dbReference>